<dbReference type="OrthoDB" id="272847at2"/>
<evidence type="ECO:0000313" key="2">
    <source>
        <dbReference type="EMBL" id="TWT54590.1"/>
    </source>
</evidence>
<evidence type="ECO:0000313" key="3">
    <source>
        <dbReference type="Proteomes" id="UP000316598"/>
    </source>
</evidence>
<dbReference type="PROSITE" id="PS51257">
    <property type="entry name" value="PROKAR_LIPOPROTEIN"/>
    <property type="match status" value="1"/>
</dbReference>
<name>A0A5C5WVM0_9BACT</name>
<accession>A0A5C5WVM0</accession>
<dbReference type="AlphaFoldDB" id="A0A5C5WVM0"/>
<sequence length="186" mass="19664">MNFRALSFQTSGDVLASVLVGVMAIPLASGCGMNAATIDSIREVVEQSSTGDVSQSSNADSDSPLSVALSKLKGEADGRGANSGEDPEFTSTYSPPFPDRDNPFYYPSRGEEAEVNDATASVADIEVLGFASIHEPTVLLRTKSGVKSMKVGDRIDGVTVVSIREPVVELKLGTLVWTATMFDRGR</sequence>
<gene>
    <name evidence="2" type="ORF">Pla22_22400</name>
</gene>
<feature type="region of interest" description="Disordered" evidence="1">
    <location>
        <begin position="74"/>
        <end position="97"/>
    </location>
</feature>
<dbReference type="RefSeq" id="WP_146514611.1">
    <property type="nucleotide sequence ID" value="NZ_SJPI01000001.1"/>
</dbReference>
<dbReference type="Proteomes" id="UP000316598">
    <property type="component" value="Unassembled WGS sequence"/>
</dbReference>
<organism evidence="2 3">
    <name type="scientific">Rubripirellula amarantea</name>
    <dbReference type="NCBI Taxonomy" id="2527999"/>
    <lineage>
        <taxon>Bacteria</taxon>
        <taxon>Pseudomonadati</taxon>
        <taxon>Planctomycetota</taxon>
        <taxon>Planctomycetia</taxon>
        <taxon>Pirellulales</taxon>
        <taxon>Pirellulaceae</taxon>
        <taxon>Rubripirellula</taxon>
    </lineage>
</organism>
<keyword evidence="3" id="KW-1185">Reference proteome</keyword>
<evidence type="ECO:0000256" key="1">
    <source>
        <dbReference type="SAM" id="MobiDB-lite"/>
    </source>
</evidence>
<proteinExistence type="predicted"/>
<dbReference type="EMBL" id="SJPI01000001">
    <property type="protein sequence ID" value="TWT54590.1"/>
    <property type="molecule type" value="Genomic_DNA"/>
</dbReference>
<comment type="caution">
    <text evidence="2">The sequence shown here is derived from an EMBL/GenBank/DDBJ whole genome shotgun (WGS) entry which is preliminary data.</text>
</comment>
<protein>
    <submittedName>
        <fullName evidence="2">Uncharacterized protein</fullName>
    </submittedName>
</protein>
<reference evidence="2 3" key="1">
    <citation type="submission" date="2019-02" db="EMBL/GenBank/DDBJ databases">
        <title>Deep-cultivation of Planctomycetes and their phenomic and genomic characterization uncovers novel biology.</title>
        <authorList>
            <person name="Wiegand S."/>
            <person name="Jogler M."/>
            <person name="Boedeker C."/>
            <person name="Pinto D."/>
            <person name="Vollmers J."/>
            <person name="Rivas-Marin E."/>
            <person name="Kohn T."/>
            <person name="Peeters S.H."/>
            <person name="Heuer A."/>
            <person name="Rast P."/>
            <person name="Oberbeckmann S."/>
            <person name="Bunk B."/>
            <person name="Jeske O."/>
            <person name="Meyerdierks A."/>
            <person name="Storesund J.E."/>
            <person name="Kallscheuer N."/>
            <person name="Luecker S."/>
            <person name="Lage O.M."/>
            <person name="Pohl T."/>
            <person name="Merkel B.J."/>
            <person name="Hornburger P."/>
            <person name="Mueller R.-W."/>
            <person name="Bruemmer F."/>
            <person name="Labrenz M."/>
            <person name="Spormann A.M."/>
            <person name="Op Den Camp H."/>
            <person name="Overmann J."/>
            <person name="Amann R."/>
            <person name="Jetten M.S.M."/>
            <person name="Mascher T."/>
            <person name="Medema M.H."/>
            <person name="Devos D.P."/>
            <person name="Kaster A.-K."/>
            <person name="Ovreas L."/>
            <person name="Rohde M."/>
            <person name="Galperin M.Y."/>
            <person name="Jogler C."/>
        </authorList>
    </citation>
    <scope>NUCLEOTIDE SEQUENCE [LARGE SCALE GENOMIC DNA]</scope>
    <source>
        <strain evidence="2 3">Pla22</strain>
    </source>
</reference>